<dbReference type="CDD" id="cd00383">
    <property type="entry name" value="trans_reg_C"/>
    <property type="match status" value="1"/>
</dbReference>
<dbReference type="CDD" id="cd17574">
    <property type="entry name" value="REC_OmpR"/>
    <property type="match status" value="1"/>
</dbReference>
<feature type="domain" description="OmpR/PhoB-type" evidence="8">
    <location>
        <begin position="121"/>
        <end position="220"/>
    </location>
</feature>
<organism evidence="9 10">
    <name type="scientific">Tessaracoccus antarcticus</name>
    <dbReference type="NCBI Taxonomy" id="2479848"/>
    <lineage>
        <taxon>Bacteria</taxon>
        <taxon>Bacillati</taxon>
        <taxon>Actinomycetota</taxon>
        <taxon>Actinomycetes</taxon>
        <taxon>Propionibacteriales</taxon>
        <taxon>Propionibacteriaceae</taxon>
        <taxon>Tessaracoccus</taxon>
    </lineage>
</organism>
<evidence type="ECO:0000313" key="10">
    <source>
        <dbReference type="Proteomes" id="UP000275256"/>
    </source>
</evidence>
<dbReference type="SMART" id="SM00448">
    <property type="entry name" value="REC"/>
    <property type="match status" value="1"/>
</dbReference>
<dbReference type="PROSITE" id="PS51755">
    <property type="entry name" value="OMPR_PHOB"/>
    <property type="match status" value="1"/>
</dbReference>
<keyword evidence="2" id="KW-0805">Transcription regulation</keyword>
<dbReference type="Gene3D" id="1.10.10.10">
    <property type="entry name" value="Winged helix-like DNA-binding domain superfamily/Winged helix DNA-binding domain"/>
    <property type="match status" value="1"/>
</dbReference>
<evidence type="ECO:0000256" key="5">
    <source>
        <dbReference type="PROSITE-ProRule" id="PRU00169"/>
    </source>
</evidence>
<dbReference type="Proteomes" id="UP000275256">
    <property type="component" value="Unassembled WGS sequence"/>
</dbReference>
<dbReference type="PANTHER" id="PTHR48111:SF4">
    <property type="entry name" value="DNA-BINDING DUAL TRANSCRIPTIONAL REGULATOR OMPR"/>
    <property type="match status" value="1"/>
</dbReference>
<evidence type="ECO:0000256" key="4">
    <source>
        <dbReference type="ARBA" id="ARBA00023163"/>
    </source>
</evidence>
<accession>A0A3M0GIK5</accession>
<dbReference type="AlphaFoldDB" id="A0A3M0GIK5"/>
<protein>
    <submittedName>
        <fullName evidence="9">DNA-binding response regulator</fullName>
    </submittedName>
</protein>
<dbReference type="GO" id="GO:0032993">
    <property type="term" value="C:protein-DNA complex"/>
    <property type="evidence" value="ECO:0007669"/>
    <property type="project" value="TreeGrafter"/>
</dbReference>
<dbReference type="PROSITE" id="PS50110">
    <property type="entry name" value="RESPONSE_REGULATORY"/>
    <property type="match status" value="1"/>
</dbReference>
<keyword evidence="4" id="KW-0804">Transcription</keyword>
<dbReference type="InterPro" id="IPR036388">
    <property type="entry name" value="WH-like_DNA-bd_sf"/>
</dbReference>
<dbReference type="Gene3D" id="6.10.250.690">
    <property type="match status" value="1"/>
</dbReference>
<dbReference type="InterPro" id="IPR001789">
    <property type="entry name" value="Sig_transdc_resp-reg_receiver"/>
</dbReference>
<proteinExistence type="predicted"/>
<evidence type="ECO:0000256" key="6">
    <source>
        <dbReference type="PROSITE-ProRule" id="PRU01091"/>
    </source>
</evidence>
<dbReference type="Pfam" id="PF00072">
    <property type="entry name" value="Response_reg"/>
    <property type="match status" value="1"/>
</dbReference>
<feature type="modified residue" description="4-aspartylphosphate" evidence="5">
    <location>
        <position position="48"/>
    </location>
</feature>
<keyword evidence="10" id="KW-1185">Reference proteome</keyword>
<dbReference type="InterPro" id="IPR001867">
    <property type="entry name" value="OmpR/PhoB-type_DNA-bd"/>
</dbReference>
<evidence type="ECO:0000256" key="1">
    <source>
        <dbReference type="ARBA" id="ARBA00022553"/>
    </source>
</evidence>
<keyword evidence="1 5" id="KW-0597">Phosphoprotein</keyword>
<evidence type="ECO:0000313" key="9">
    <source>
        <dbReference type="EMBL" id="RMB62452.1"/>
    </source>
</evidence>
<dbReference type="GO" id="GO:0000976">
    <property type="term" value="F:transcription cis-regulatory region binding"/>
    <property type="evidence" value="ECO:0007669"/>
    <property type="project" value="TreeGrafter"/>
</dbReference>
<feature type="DNA-binding region" description="OmpR/PhoB-type" evidence="6">
    <location>
        <begin position="121"/>
        <end position="220"/>
    </location>
</feature>
<evidence type="ECO:0000256" key="2">
    <source>
        <dbReference type="ARBA" id="ARBA00023015"/>
    </source>
</evidence>
<dbReference type="Pfam" id="PF00486">
    <property type="entry name" value="Trans_reg_C"/>
    <property type="match status" value="1"/>
</dbReference>
<dbReference type="InterPro" id="IPR011006">
    <property type="entry name" value="CheY-like_superfamily"/>
</dbReference>
<evidence type="ECO:0000256" key="3">
    <source>
        <dbReference type="ARBA" id="ARBA00023125"/>
    </source>
</evidence>
<dbReference type="PANTHER" id="PTHR48111">
    <property type="entry name" value="REGULATOR OF RPOS"/>
    <property type="match status" value="1"/>
</dbReference>
<dbReference type="OrthoDB" id="5511894at2"/>
<dbReference type="SUPFAM" id="SSF52172">
    <property type="entry name" value="CheY-like"/>
    <property type="match status" value="1"/>
</dbReference>
<dbReference type="SMART" id="SM00862">
    <property type="entry name" value="Trans_reg_C"/>
    <property type="match status" value="1"/>
</dbReference>
<dbReference type="EMBL" id="REFW01000001">
    <property type="protein sequence ID" value="RMB62452.1"/>
    <property type="molecule type" value="Genomic_DNA"/>
</dbReference>
<reference evidence="9 10" key="1">
    <citation type="submission" date="2018-10" db="EMBL/GenBank/DDBJ databases">
        <title>Tessaracoccus antarcticuss sp. nov., isolated from sediment.</title>
        <authorList>
            <person name="Zhou L.Y."/>
            <person name="Du Z.J."/>
        </authorList>
    </citation>
    <scope>NUCLEOTIDE SEQUENCE [LARGE SCALE GENOMIC DNA]</scope>
    <source>
        <strain evidence="9 10">JDX10</strain>
    </source>
</reference>
<evidence type="ECO:0000259" key="8">
    <source>
        <dbReference type="PROSITE" id="PS51755"/>
    </source>
</evidence>
<dbReference type="GO" id="GO:0006355">
    <property type="term" value="P:regulation of DNA-templated transcription"/>
    <property type="evidence" value="ECO:0007669"/>
    <property type="project" value="InterPro"/>
</dbReference>
<dbReference type="InterPro" id="IPR039420">
    <property type="entry name" value="WalR-like"/>
</dbReference>
<dbReference type="Gene3D" id="3.40.50.2300">
    <property type="match status" value="1"/>
</dbReference>
<comment type="caution">
    <text evidence="9">The sequence shown here is derived from an EMBL/GenBank/DDBJ whole genome shotgun (WGS) entry which is preliminary data.</text>
</comment>
<dbReference type="GO" id="GO:0005829">
    <property type="term" value="C:cytosol"/>
    <property type="evidence" value="ECO:0007669"/>
    <property type="project" value="TreeGrafter"/>
</dbReference>
<dbReference type="GO" id="GO:0000156">
    <property type="term" value="F:phosphorelay response regulator activity"/>
    <property type="evidence" value="ECO:0007669"/>
    <property type="project" value="TreeGrafter"/>
</dbReference>
<feature type="domain" description="Response regulatory" evidence="7">
    <location>
        <begin position="1"/>
        <end position="112"/>
    </location>
</feature>
<keyword evidence="3 6" id="KW-0238">DNA-binding</keyword>
<evidence type="ECO:0000259" key="7">
    <source>
        <dbReference type="PROSITE" id="PS50110"/>
    </source>
</evidence>
<sequence length="222" mass="24298">MVIEDEQVLAGTVVNYLGRAGFDARAVHTGPDGVDAALEWRPDVVVLDLGLPGLDGMEVCRRLRTFSTCYVIMLTARVEEEDTLEGLAAGADDYMSKPFSVRELVARVEAQLRRPRAPGLAADRVFGDLVIDPVSRQVRVGQLLVELTATEFDLLDALSSQPRLAHSRRQLIDAVWGSHWGGDEHLVDVHIGNLRRKLGDSAADPLYVTTVRGHGYRMGQGA</sequence>
<name>A0A3M0GIK5_9ACTN</name>
<gene>
    <name evidence="9" type="ORF">EAX62_04085</name>
</gene>